<dbReference type="PANTHER" id="PTHR11328">
    <property type="entry name" value="MAJOR FACILITATOR SUPERFAMILY DOMAIN-CONTAINING PROTEIN"/>
    <property type="match status" value="1"/>
</dbReference>
<dbReference type="GO" id="GO:0008643">
    <property type="term" value="P:carbohydrate transport"/>
    <property type="evidence" value="ECO:0007669"/>
    <property type="project" value="InterPro"/>
</dbReference>
<feature type="transmembrane region" description="Helical" evidence="2">
    <location>
        <begin position="184"/>
        <end position="209"/>
    </location>
</feature>
<dbReference type="PANTHER" id="PTHR11328:SF24">
    <property type="entry name" value="MAJOR FACILITATOR SUPERFAMILY (MFS) PROFILE DOMAIN-CONTAINING PROTEIN"/>
    <property type="match status" value="1"/>
</dbReference>
<comment type="similarity">
    <text evidence="1">Belongs to the major facilitator superfamily.</text>
</comment>
<dbReference type="GO" id="GO:0015293">
    <property type="term" value="F:symporter activity"/>
    <property type="evidence" value="ECO:0007669"/>
    <property type="project" value="InterPro"/>
</dbReference>
<dbReference type="Pfam" id="PF13347">
    <property type="entry name" value="MFS_2"/>
    <property type="match status" value="1"/>
</dbReference>
<evidence type="ECO:0000313" key="3">
    <source>
        <dbReference type="EMBL" id="KAL0483851.1"/>
    </source>
</evidence>
<name>A0AAW2Z224_9EUKA</name>
<feature type="transmembrane region" description="Helical" evidence="2">
    <location>
        <begin position="484"/>
        <end position="504"/>
    </location>
</feature>
<keyword evidence="2" id="KW-1133">Transmembrane helix</keyword>
<feature type="transmembrane region" description="Helical" evidence="2">
    <location>
        <begin position="39"/>
        <end position="59"/>
    </location>
</feature>
<feature type="transmembrane region" description="Helical" evidence="2">
    <location>
        <begin position="331"/>
        <end position="351"/>
    </location>
</feature>
<dbReference type="InterPro" id="IPR039672">
    <property type="entry name" value="MFS_2"/>
</dbReference>
<feature type="transmembrane region" description="Helical" evidence="2">
    <location>
        <begin position="280"/>
        <end position="302"/>
    </location>
</feature>
<feature type="transmembrane region" description="Helical" evidence="2">
    <location>
        <begin position="65"/>
        <end position="89"/>
    </location>
</feature>
<organism evidence="3 4">
    <name type="scientific">Acrasis kona</name>
    <dbReference type="NCBI Taxonomy" id="1008807"/>
    <lineage>
        <taxon>Eukaryota</taxon>
        <taxon>Discoba</taxon>
        <taxon>Heterolobosea</taxon>
        <taxon>Tetramitia</taxon>
        <taxon>Eutetramitia</taxon>
        <taxon>Acrasidae</taxon>
        <taxon>Acrasis</taxon>
    </lineage>
</organism>
<proteinExistence type="inferred from homology"/>
<feature type="transmembrane region" description="Helical" evidence="2">
    <location>
        <begin position="6"/>
        <end position="27"/>
    </location>
</feature>
<accession>A0AAW2Z224</accession>
<feature type="transmembrane region" description="Helical" evidence="2">
    <location>
        <begin position="449"/>
        <end position="472"/>
    </location>
</feature>
<protein>
    <submittedName>
        <fullName evidence="3">Uncharacterized protein</fullName>
    </submittedName>
</protein>
<feature type="transmembrane region" description="Helical" evidence="2">
    <location>
        <begin position="363"/>
        <end position="382"/>
    </location>
</feature>
<feature type="transmembrane region" description="Helical" evidence="2">
    <location>
        <begin position="221"/>
        <end position="243"/>
    </location>
</feature>
<evidence type="ECO:0000256" key="1">
    <source>
        <dbReference type="ARBA" id="ARBA00008335"/>
    </source>
</evidence>
<evidence type="ECO:0000256" key="2">
    <source>
        <dbReference type="SAM" id="Phobius"/>
    </source>
</evidence>
<dbReference type="InterPro" id="IPR036259">
    <property type="entry name" value="MFS_trans_sf"/>
</dbReference>
<keyword evidence="4" id="KW-1185">Reference proteome</keyword>
<dbReference type="SUPFAM" id="SSF103473">
    <property type="entry name" value="MFS general substrate transporter"/>
    <property type="match status" value="1"/>
</dbReference>
<dbReference type="Proteomes" id="UP001431209">
    <property type="component" value="Unassembled WGS sequence"/>
</dbReference>
<dbReference type="AlphaFoldDB" id="A0AAW2Z224"/>
<keyword evidence="2" id="KW-0472">Membrane</keyword>
<reference evidence="3 4" key="1">
    <citation type="submission" date="2024-03" db="EMBL/GenBank/DDBJ databases">
        <title>The Acrasis kona genome and developmental transcriptomes reveal deep origins of eukaryotic multicellular pathways.</title>
        <authorList>
            <person name="Sheikh S."/>
            <person name="Fu C.-J."/>
            <person name="Brown M.W."/>
            <person name="Baldauf S.L."/>
        </authorList>
    </citation>
    <scope>NUCLEOTIDE SEQUENCE [LARGE SCALE GENOMIC DNA]</scope>
    <source>
        <strain evidence="3 4">ATCC MYA-3509</strain>
    </source>
</reference>
<feature type="transmembrane region" description="Helical" evidence="2">
    <location>
        <begin position="255"/>
        <end position="274"/>
    </location>
</feature>
<dbReference type="EMBL" id="JAOPGA020000997">
    <property type="protein sequence ID" value="KAL0483851.1"/>
    <property type="molecule type" value="Genomic_DNA"/>
</dbReference>
<evidence type="ECO:0000313" key="4">
    <source>
        <dbReference type="Proteomes" id="UP001431209"/>
    </source>
</evidence>
<feature type="transmembrane region" description="Helical" evidence="2">
    <location>
        <begin position="110"/>
        <end position="127"/>
    </location>
</feature>
<sequence>MTSTRFGLVSSLIGSLGLFLDLIISHAVDRSHATFRSHLPIILFCAPVWCLSTTLLFYPPHSIPLSVWFTVFSVLKNMVPLETAFNALGAKLTNQISIKDRDSMFAYKQYAGLIGGMAGGFVPYFFSETSRPFCILICSFLLCSSYVIMAGFLRKKEKDKNEILREPKFIPIISGLKRSFENKAYIMLLCLSLFEALRSLLWSGLFPFFFTKVLALDDKEYQLWGGIYNVLGMVLASLFTPLWQSLSRRYGSYRMWLFSYSLQILVGLMVYFIIEPRQQQVYRYLFCFICLCITGRASGFLYDSITASLYDYDEFCTGERREASISASMNIIPRYISLISNSVSFGILSYFEDSVTNAAKCVSVQTTLLPSLTAIICLLIMYHYPIDDEKNKVIKDGIKLHKNGKEAFDPIMNTVTKPPQIDEKDEPGRDHFFQFEIHFFANRKLMSEWFVKTQIVSCFLCSVLCSFCIAQFVRLNVIHKSSDFYSTLALWFASVTFTMTIFFYQRIDAARKYMKHK</sequence>
<feature type="transmembrane region" description="Helical" evidence="2">
    <location>
        <begin position="133"/>
        <end position="153"/>
    </location>
</feature>
<dbReference type="GO" id="GO:0005886">
    <property type="term" value="C:plasma membrane"/>
    <property type="evidence" value="ECO:0007669"/>
    <property type="project" value="TreeGrafter"/>
</dbReference>
<dbReference type="Gene3D" id="1.20.1250.20">
    <property type="entry name" value="MFS general substrate transporter like domains"/>
    <property type="match status" value="2"/>
</dbReference>
<comment type="caution">
    <text evidence="3">The sequence shown here is derived from an EMBL/GenBank/DDBJ whole genome shotgun (WGS) entry which is preliminary data.</text>
</comment>
<gene>
    <name evidence="3" type="ORF">AKO1_011873</name>
</gene>
<keyword evidence="2" id="KW-0812">Transmembrane</keyword>